<accession>A0A449D9K1</accession>
<evidence type="ECO:0008006" key="4">
    <source>
        <dbReference type="Google" id="ProtNLM"/>
    </source>
</evidence>
<dbReference type="AlphaFoldDB" id="A0A449D9K1"/>
<sequence length="116" mass="12525">MEALRGIVIVLHLISFAMLFGAWFAELLSKRQRVTGLMQWGLVAALVTGMALAAPWGLDGDLNYMKIGVKLVVLVMIGALLGIGGARHRRKKPNSSILFWSIGLLTLLNTGIAVLV</sequence>
<feature type="transmembrane region" description="Helical" evidence="1">
    <location>
        <begin position="37"/>
        <end position="58"/>
    </location>
</feature>
<feature type="transmembrane region" description="Helical" evidence="1">
    <location>
        <begin position="64"/>
        <end position="85"/>
    </location>
</feature>
<reference evidence="2 3" key="1">
    <citation type="submission" date="2019-02" db="EMBL/GenBank/DDBJ databases">
        <authorList>
            <consortium name="Pathogen Informatics"/>
        </authorList>
    </citation>
    <scope>NUCLEOTIDE SEQUENCE [LARGE SCALE GENOMIC DNA]</scope>
    <source>
        <strain evidence="2 3">3012STDY7078520</strain>
    </source>
</reference>
<keyword evidence="1" id="KW-1133">Transmembrane helix</keyword>
<organism evidence="2 3">
    <name type="scientific">Brevibacterium casei</name>
    <dbReference type="NCBI Taxonomy" id="33889"/>
    <lineage>
        <taxon>Bacteria</taxon>
        <taxon>Bacillati</taxon>
        <taxon>Actinomycetota</taxon>
        <taxon>Actinomycetes</taxon>
        <taxon>Micrococcales</taxon>
        <taxon>Brevibacteriaceae</taxon>
        <taxon>Brevibacterium</taxon>
    </lineage>
</organism>
<feature type="transmembrane region" description="Helical" evidence="1">
    <location>
        <begin position="6"/>
        <end position="25"/>
    </location>
</feature>
<gene>
    <name evidence="2" type="ORF">NCTC12391_02387</name>
</gene>
<evidence type="ECO:0000313" key="2">
    <source>
        <dbReference type="EMBL" id="VEW14241.1"/>
    </source>
</evidence>
<protein>
    <recommendedName>
        <fullName evidence="4">Fe-S protein</fullName>
    </recommendedName>
</protein>
<dbReference type="RefSeq" id="WP_190247093.1">
    <property type="nucleotide sequence ID" value="NZ_CAACXN010000015.1"/>
</dbReference>
<proteinExistence type="predicted"/>
<evidence type="ECO:0000313" key="3">
    <source>
        <dbReference type="Proteomes" id="UP000386281"/>
    </source>
</evidence>
<name>A0A449D9K1_9MICO</name>
<dbReference type="Proteomes" id="UP000386281">
    <property type="component" value="Unassembled WGS sequence"/>
</dbReference>
<feature type="transmembrane region" description="Helical" evidence="1">
    <location>
        <begin position="97"/>
        <end position="115"/>
    </location>
</feature>
<dbReference type="EMBL" id="CAACXN010000015">
    <property type="protein sequence ID" value="VEW14241.1"/>
    <property type="molecule type" value="Genomic_DNA"/>
</dbReference>
<evidence type="ECO:0000256" key="1">
    <source>
        <dbReference type="SAM" id="Phobius"/>
    </source>
</evidence>
<keyword evidence="1" id="KW-0472">Membrane</keyword>
<keyword evidence="1" id="KW-0812">Transmembrane</keyword>